<gene>
    <name evidence="2" type="ORF">Tci_906435</name>
</gene>
<sequence>STEDDDDEEEHLALANSTLPAIDFVPLAEDTEPFEIDESDATPPPPISP</sequence>
<feature type="compositionally biased region" description="Acidic residues" evidence="1">
    <location>
        <begin position="29"/>
        <end position="40"/>
    </location>
</feature>
<feature type="non-terminal residue" evidence="2">
    <location>
        <position position="1"/>
    </location>
</feature>
<feature type="region of interest" description="Disordered" evidence="1">
    <location>
        <begin position="1"/>
        <end position="49"/>
    </location>
</feature>
<proteinExistence type="predicted"/>
<name>A0A699VM64_TANCI</name>
<protein>
    <submittedName>
        <fullName evidence="2">Uncharacterized protein</fullName>
    </submittedName>
</protein>
<accession>A0A699VM64</accession>
<feature type="compositionally biased region" description="Acidic residues" evidence="1">
    <location>
        <begin position="1"/>
        <end position="10"/>
    </location>
</feature>
<dbReference type="EMBL" id="BKCJ011447123">
    <property type="protein sequence ID" value="GFD34466.1"/>
    <property type="molecule type" value="Genomic_DNA"/>
</dbReference>
<dbReference type="AlphaFoldDB" id="A0A699VM64"/>
<evidence type="ECO:0000313" key="2">
    <source>
        <dbReference type="EMBL" id="GFD34466.1"/>
    </source>
</evidence>
<evidence type="ECO:0000256" key="1">
    <source>
        <dbReference type="SAM" id="MobiDB-lite"/>
    </source>
</evidence>
<organism evidence="2">
    <name type="scientific">Tanacetum cinerariifolium</name>
    <name type="common">Dalmatian daisy</name>
    <name type="synonym">Chrysanthemum cinerariifolium</name>
    <dbReference type="NCBI Taxonomy" id="118510"/>
    <lineage>
        <taxon>Eukaryota</taxon>
        <taxon>Viridiplantae</taxon>
        <taxon>Streptophyta</taxon>
        <taxon>Embryophyta</taxon>
        <taxon>Tracheophyta</taxon>
        <taxon>Spermatophyta</taxon>
        <taxon>Magnoliopsida</taxon>
        <taxon>eudicotyledons</taxon>
        <taxon>Gunneridae</taxon>
        <taxon>Pentapetalae</taxon>
        <taxon>asterids</taxon>
        <taxon>campanulids</taxon>
        <taxon>Asterales</taxon>
        <taxon>Asteraceae</taxon>
        <taxon>Asteroideae</taxon>
        <taxon>Anthemideae</taxon>
        <taxon>Anthemidinae</taxon>
        <taxon>Tanacetum</taxon>
    </lineage>
</organism>
<reference evidence="2" key="1">
    <citation type="journal article" date="2019" name="Sci. Rep.">
        <title>Draft genome of Tanacetum cinerariifolium, the natural source of mosquito coil.</title>
        <authorList>
            <person name="Yamashiro T."/>
            <person name="Shiraishi A."/>
            <person name="Satake H."/>
            <person name="Nakayama K."/>
        </authorList>
    </citation>
    <scope>NUCLEOTIDE SEQUENCE</scope>
</reference>
<comment type="caution">
    <text evidence="2">The sequence shown here is derived from an EMBL/GenBank/DDBJ whole genome shotgun (WGS) entry which is preliminary data.</text>
</comment>